<dbReference type="Pfam" id="PF24883">
    <property type="entry name" value="NPHP3_N"/>
    <property type="match status" value="1"/>
</dbReference>
<name>A0AA39X4R5_9PEZI</name>
<organism evidence="3 4">
    <name type="scientific">Immersiella caudata</name>
    <dbReference type="NCBI Taxonomy" id="314043"/>
    <lineage>
        <taxon>Eukaryota</taxon>
        <taxon>Fungi</taxon>
        <taxon>Dikarya</taxon>
        <taxon>Ascomycota</taxon>
        <taxon>Pezizomycotina</taxon>
        <taxon>Sordariomycetes</taxon>
        <taxon>Sordariomycetidae</taxon>
        <taxon>Sordariales</taxon>
        <taxon>Lasiosphaeriaceae</taxon>
        <taxon>Immersiella</taxon>
    </lineage>
</organism>
<gene>
    <name evidence="3" type="ORF">B0T14DRAFT_134439</name>
</gene>
<feature type="domain" description="Nephrocystin 3-like N-terminal" evidence="2">
    <location>
        <begin position="33"/>
        <end position="213"/>
    </location>
</feature>
<dbReference type="AlphaFoldDB" id="A0AA39X4R5"/>
<evidence type="ECO:0000259" key="2">
    <source>
        <dbReference type="Pfam" id="PF24883"/>
    </source>
</evidence>
<evidence type="ECO:0000256" key="1">
    <source>
        <dbReference type="ARBA" id="ARBA00022737"/>
    </source>
</evidence>
<proteinExistence type="predicted"/>
<sequence>MCSSADSSRKRLLEWLAPPAIANVLESIERKEGTAQWIFHDSTYKEWLNTHPLPQEPRMWNNMPPWVLWVHGNPGCGKTVLASSVVGKTIDDGEQGPGTVCYFFFKYNDPKYSTIEAAYRSILAQILHQNRHDVDLLDKFMLSGSDDLTPSASGQQTATPKELADLVRLCTNSLGQITLILDAIDESDEPDMVARWLKDLADTTPVKLVCFSRPSVNDLQALVPPTRQVKFDRSHIKADIKIFLLDSLQDLVDEGKLTQSVGNIDTLADILVYGADGMFLWAKLMVKYLNSPALTPTSRLRTIHSVRFPEGLDAMYDRIALLISQLHAAERDLARRVLVWLHYADS</sequence>
<evidence type="ECO:0000313" key="4">
    <source>
        <dbReference type="Proteomes" id="UP001175000"/>
    </source>
</evidence>
<dbReference type="SUPFAM" id="SSF52540">
    <property type="entry name" value="P-loop containing nucleoside triphosphate hydrolases"/>
    <property type="match status" value="1"/>
</dbReference>
<dbReference type="Proteomes" id="UP001175000">
    <property type="component" value="Unassembled WGS sequence"/>
</dbReference>
<keyword evidence="1" id="KW-0677">Repeat</keyword>
<accession>A0AA39X4R5</accession>
<dbReference type="InterPro" id="IPR027417">
    <property type="entry name" value="P-loop_NTPase"/>
</dbReference>
<protein>
    <recommendedName>
        <fullName evidence="2">Nephrocystin 3-like N-terminal domain-containing protein</fullName>
    </recommendedName>
</protein>
<dbReference type="PANTHER" id="PTHR10039:SF14">
    <property type="entry name" value="NACHT DOMAIN-CONTAINING PROTEIN"/>
    <property type="match status" value="1"/>
</dbReference>
<dbReference type="EMBL" id="JAULSU010000002">
    <property type="protein sequence ID" value="KAK0627294.1"/>
    <property type="molecule type" value="Genomic_DNA"/>
</dbReference>
<evidence type="ECO:0000313" key="3">
    <source>
        <dbReference type="EMBL" id="KAK0627294.1"/>
    </source>
</evidence>
<dbReference type="InterPro" id="IPR056884">
    <property type="entry name" value="NPHP3-like_N"/>
</dbReference>
<keyword evidence="4" id="KW-1185">Reference proteome</keyword>
<reference evidence="3" key="1">
    <citation type="submission" date="2023-06" db="EMBL/GenBank/DDBJ databases">
        <title>Genome-scale phylogeny and comparative genomics of the fungal order Sordariales.</title>
        <authorList>
            <consortium name="Lawrence Berkeley National Laboratory"/>
            <person name="Hensen N."/>
            <person name="Bonometti L."/>
            <person name="Westerberg I."/>
            <person name="Brannstrom I.O."/>
            <person name="Guillou S."/>
            <person name="Cros-Aarteil S."/>
            <person name="Calhoun S."/>
            <person name="Haridas S."/>
            <person name="Kuo A."/>
            <person name="Mondo S."/>
            <person name="Pangilinan J."/>
            <person name="Riley R."/>
            <person name="Labutti K."/>
            <person name="Andreopoulos B."/>
            <person name="Lipzen A."/>
            <person name="Chen C."/>
            <person name="Yanf M."/>
            <person name="Daum C."/>
            <person name="Ng V."/>
            <person name="Clum A."/>
            <person name="Steindorff A."/>
            <person name="Ohm R."/>
            <person name="Martin F."/>
            <person name="Silar P."/>
            <person name="Natvig D."/>
            <person name="Lalanne C."/>
            <person name="Gautier V."/>
            <person name="Ament-Velasquez S.L."/>
            <person name="Kruys A."/>
            <person name="Hutchinson M.I."/>
            <person name="Powell A.J."/>
            <person name="Barry K."/>
            <person name="Miller A.N."/>
            <person name="Grigoriev I.V."/>
            <person name="Debuchy R."/>
            <person name="Gladieux P."/>
            <person name="Thoren M.H."/>
            <person name="Johannesson H."/>
        </authorList>
    </citation>
    <scope>NUCLEOTIDE SEQUENCE</scope>
    <source>
        <strain evidence="3">CBS 606.72</strain>
    </source>
</reference>
<dbReference type="Gene3D" id="3.40.50.300">
    <property type="entry name" value="P-loop containing nucleotide triphosphate hydrolases"/>
    <property type="match status" value="1"/>
</dbReference>
<dbReference type="PANTHER" id="PTHR10039">
    <property type="entry name" value="AMELOGENIN"/>
    <property type="match status" value="1"/>
</dbReference>
<comment type="caution">
    <text evidence="3">The sequence shown here is derived from an EMBL/GenBank/DDBJ whole genome shotgun (WGS) entry which is preliminary data.</text>
</comment>